<feature type="region of interest" description="Disordered" evidence="1">
    <location>
        <begin position="265"/>
        <end position="297"/>
    </location>
</feature>
<dbReference type="EMBL" id="JACBYR010000001">
    <property type="protein sequence ID" value="NYE83279.1"/>
    <property type="molecule type" value="Genomic_DNA"/>
</dbReference>
<dbReference type="Proteomes" id="UP000542125">
    <property type="component" value="Unassembled WGS sequence"/>
</dbReference>
<organism evidence="3 4">
    <name type="scientific">Pigmentiphaga litoralis</name>
    <dbReference type="NCBI Taxonomy" id="516702"/>
    <lineage>
        <taxon>Bacteria</taxon>
        <taxon>Pseudomonadati</taxon>
        <taxon>Pseudomonadota</taxon>
        <taxon>Betaproteobacteria</taxon>
        <taxon>Burkholderiales</taxon>
        <taxon>Alcaligenaceae</taxon>
        <taxon>Pigmentiphaga</taxon>
    </lineage>
</organism>
<accession>A0A7Y9LKU4</accession>
<evidence type="ECO:0000313" key="3">
    <source>
        <dbReference type="EMBL" id="NYE83279.1"/>
    </source>
</evidence>
<comment type="caution">
    <text evidence="3">The sequence shown here is derived from an EMBL/GenBank/DDBJ whole genome shotgun (WGS) entry which is preliminary data.</text>
</comment>
<keyword evidence="2" id="KW-0472">Membrane</keyword>
<dbReference type="RefSeq" id="WP_179586811.1">
    <property type="nucleotide sequence ID" value="NZ_JACBYR010000001.1"/>
</dbReference>
<keyword evidence="2" id="KW-1133">Transmembrane helix</keyword>
<keyword evidence="2" id="KW-0812">Transmembrane</keyword>
<dbReference type="InterPro" id="IPR026467">
    <property type="entry name" value="Ser/Gly_Cys_C_dom"/>
</dbReference>
<sequence>MPAQSVLHPAVQTPSSLGSSPLTLPVLRDPYSVAYLRGGAADAVRTAIFVLLERGALIQSGPMLVRARRIDAFGLRPLERRVLDRYSVPHTLGTVLHDIPFLEHATADCDATLKAAGLLDRRPPPDLATQRALRWALVGLLGLFAVGIAWMSLGWMASIWTGAAAPSGGGTVVGLAGWTAQAAASLPLAATAYLMLKPARRRVTRAGRAALADVTEQHRFRLALGPQEHAGMDDALWLAAVVGVGALPADHYPAVDVVMARAAGTQPACQRNTRSSSPRTPPRRLSGVSNTTLNSLR</sequence>
<feature type="transmembrane region" description="Helical" evidence="2">
    <location>
        <begin position="132"/>
        <end position="155"/>
    </location>
</feature>
<protein>
    <submittedName>
        <fullName evidence="3">Uncharacterized protein (TIGR04222 family)</fullName>
    </submittedName>
</protein>
<evidence type="ECO:0000256" key="1">
    <source>
        <dbReference type="SAM" id="MobiDB-lite"/>
    </source>
</evidence>
<dbReference type="AlphaFoldDB" id="A0A7Y9LKU4"/>
<evidence type="ECO:0000256" key="2">
    <source>
        <dbReference type="SAM" id="Phobius"/>
    </source>
</evidence>
<evidence type="ECO:0000313" key="4">
    <source>
        <dbReference type="Proteomes" id="UP000542125"/>
    </source>
</evidence>
<proteinExistence type="predicted"/>
<gene>
    <name evidence="3" type="ORF">FHW18_002550</name>
</gene>
<feature type="transmembrane region" description="Helical" evidence="2">
    <location>
        <begin position="175"/>
        <end position="196"/>
    </location>
</feature>
<feature type="compositionally biased region" description="Polar residues" evidence="1">
    <location>
        <begin position="287"/>
        <end position="297"/>
    </location>
</feature>
<dbReference type="NCBIfam" id="TIGR04222">
    <property type="entry name" value="near_uncomplex"/>
    <property type="match status" value="1"/>
</dbReference>
<name>A0A7Y9LKU4_9BURK</name>
<reference evidence="3 4" key="1">
    <citation type="submission" date="2020-07" db="EMBL/GenBank/DDBJ databases">
        <title>Genomic Encyclopedia of Type Strains, Phase IV (KMG-V): Genome sequencing to study the core and pangenomes of soil and plant-associated prokaryotes.</title>
        <authorList>
            <person name="Whitman W."/>
        </authorList>
    </citation>
    <scope>NUCLEOTIDE SEQUENCE [LARGE SCALE GENOMIC DNA]</scope>
    <source>
        <strain evidence="3 4">SAS40</strain>
    </source>
</reference>
<keyword evidence="4" id="KW-1185">Reference proteome</keyword>